<keyword evidence="2" id="KW-0169">Cobalamin biosynthesis</keyword>
<evidence type="ECO:0000256" key="6">
    <source>
        <dbReference type="SAM" id="MobiDB-lite"/>
    </source>
</evidence>
<dbReference type="EMBL" id="CP154795">
    <property type="protein sequence ID" value="XAN06647.1"/>
    <property type="molecule type" value="Genomic_DNA"/>
</dbReference>
<comment type="pathway">
    <text evidence="1">Cofactor biosynthesis; adenosylcobalamin biosynthesis.</text>
</comment>
<reference evidence="8 9" key="1">
    <citation type="submission" date="2024-04" db="EMBL/GenBank/DDBJ databases">
        <title>Isolation of an actinomycete strain from pig manure.</title>
        <authorList>
            <person name="Gong T."/>
            <person name="Yu Z."/>
            <person name="An M."/>
            <person name="Wei C."/>
            <person name="Yang W."/>
            <person name="Liu L."/>
        </authorList>
    </citation>
    <scope>NUCLEOTIDE SEQUENCE [LARGE SCALE GENOMIC DNA]</scope>
    <source>
        <strain evidence="8 9">ZF39</strain>
    </source>
</reference>
<keyword evidence="4" id="KW-0808">Transferase</keyword>
<dbReference type="NCBIfam" id="TIGR02467">
    <property type="entry name" value="CbiE"/>
    <property type="match status" value="1"/>
</dbReference>
<dbReference type="Gene3D" id="3.40.1010.10">
    <property type="entry name" value="Cobalt-precorrin-4 Transmethylase, Domain 1"/>
    <property type="match status" value="1"/>
</dbReference>
<name>A0ABZ3FP57_9ACTN</name>
<dbReference type="CDD" id="cd11644">
    <property type="entry name" value="Precorrin-6Y-MT"/>
    <property type="match status" value="1"/>
</dbReference>
<dbReference type="NCBIfam" id="TIGR02469">
    <property type="entry name" value="CbiT"/>
    <property type="match status" value="1"/>
</dbReference>
<dbReference type="InterPro" id="IPR012818">
    <property type="entry name" value="CbiE"/>
</dbReference>
<keyword evidence="9" id="KW-1185">Reference proteome</keyword>
<feature type="region of interest" description="Disordered" evidence="6">
    <location>
        <begin position="214"/>
        <end position="250"/>
    </location>
</feature>
<dbReference type="Pfam" id="PF00590">
    <property type="entry name" value="TP_methylase"/>
    <property type="match status" value="1"/>
</dbReference>
<dbReference type="CDD" id="cd02440">
    <property type="entry name" value="AdoMet_MTases"/>
    <property type="match status" value="1"/>
</dbReference>
<dbReference type="SUPFAM" id="SSF53790">
    <property type="entry name" value="Tetrapyrrole methylase"/>
    <property type="match status" value="1"/>
</dbReference>
<evidence type="ECO:0000256" key="1">
    <source>
        <dbReference type="ARBA" id="ARBA00004953"/>
    </source>
</evidence>
<evidence type="ECO:0000256" key="2">
    <source>
        <dbReference type="ARBA" id="ARBA00022573"/>
    </source>
</evidence>
<sequence>MIAVVGMGADGPASCSVEGRRAIAEADIILGGRRHLDLVDGLARAEVIEWPSPLRAGLPGLLERYAGRRVVALASGDPLVAGIATTLIELLGPDRVVVHPAVSSVALARARLGWAADTCEVVRLGGRGPGGVDRVRRLLAPGRRVLVLSADETSPRAVARVCIDAGFPEAHLTILGHLGGETETRSSALATEVAEAEQDHPRLNIVAVECGVEKGPSSRPQAASSGRVGDAESVVEERGTSVSKPRPVSGLLAPGLPDEAFEHDGQLTKRHLRACALAVLQSTPGELLWDLGAGAGSIGIEWARLHRDNRVVAVERDSTRAERIVRNAARLGVPDLDVRTGAALALIDDLPDPDAIFVGGGASTELLDRCWARLGPHGRLVVHSVTLETEALLIERHAALGGELVQLAVATAQALGSYRGWSPARPVVQWAVLKEI</sequence>
<dbReference type="Gene3D" id="3.40.50.150">
    <property type="entry name" value="Vaccinia Virus protein VP39"/>
    <property type="match status" value="1"/>
</dbReference>
<evidence type="ECO:0000256" key="5">
    <source>
        <dbReference type="ARBA" id="ARBA00022691"/>
    </source>
</evidence>
<proteinExistence type="predicted"/>
<feature type="domain" description="Tetrapyrrole methylase" evidence="7">
    <location>
        <begin position="1"/>
        <end position="184"/>
    </location>
</feature>
<protein>
    <submittedName>
        <fullName evidence="8">Precorrin-6y C5,15-methyltransferase (Decarboxylating) subunit CbiE</fullName>
    </submittedName>
</protein>
<dbReference type="RefSeq" id="WP_425308077.1">
    <property type="nucleotide sequence ID" value="NZ_CP154795.1"/>
</dbReference>
<dbReference type="InterPro" id="IPR029063">
    <property type="entry name" value="SAM-dependent_MTases_sf"/>
</dbReference>
<keyword evidence="3" id="KW-0489">Methyltransferase</keyword>
<dbReference type="InterPro" id="IPR014008">
    <property type="entry name" value="Cbl_synth_MTase_CbiT"/>
</dbReference>
<dbReference type="PIRSF" id="PIRSF036428">
    <property type="entry name" value="CobL"/>
    <property type="match status" value="1"/>
</dbReference>
<evidence type="ECO:0000313" key="9">
    <source>
        <dbReference type="Proteomes" id="UP001442841"/>
    </source>
</evidence>
<evidence type="ECO:0000256" key="4">
    <source>
        <dbReference type="ARBA" id="ARBA00022679"/>
    </source>
</evidence>
<dbReference type="PANTHER" id="PTHR43182">
    <property type="entry name" value="COBALT-PRECORRIN-6B C(15)-METHYLTRANSFERASE (DECARBOXYLATING)"/>
    <property type="match status" value="1"/>
</dbReference>
<dbReference type="PANTHER" id="PTHR43182:SF1">
    <property type="entry name" value="COBALT-PRECORRIN-7 C(5)-METHYLTRANSFERASE"/>
    <property type="match status" value="1"/>
</dbReference>
<evidence type="ECO:0000313" key="8">
    <source>
        <dbReference type="EMBL" id="XAN06647.1"/>
    </source>
</evidence>
<evidence type="ECO:0000256" key="3">
    <source>
        <dbReference type="ARBA" id="ARBA00022603"/>
    </source>
</evidence>
<dbReference type="InterPro" id="IPR014777">
    <property type="entry name" value="4pyrrole_Mease_sub1"/>
</dbReference>
<evidence type="ECO:0000259" key="7">
    <source>
        <dbReference type="Pfam" id="PF00590"/>
    </source>
</evidence>
<gene>
    <name evidence="8" type="primary">cbiE</name>
    <name evidence="8" type="ORF">AADG42_04775</name>
</gene>
<dbReference type="InterPro" id="IPR050714">
    <property type="entry name" value="Cobalamin_biosynth_MTase"/>
</dbReference>
<dbReference type="Proteomes" id="UP001442841">
    <property type="component" value="Chromosome"/>
</dbReference>
<dbReference type="SUPFAM" id="SSF53335">
    <property type="entry name" value="S-adenosyl-L-methionine-dependent methyltransferases"/>
    <property type="match status" value="1"/>
</dbReference>
<accession>A0ABZ3FP57</accession>
<dbReference type="InterPro" id="IPR006365">
    <property type="entry name" value="Cbl_synth_CobL"/>
</dbReference>
<organism evidence="8 9">
    <name type="scientific">Ammonicoccus fulvus</name>
    <dbReference type="NCBI Taxonomy" id="3138240"/>
    <lineage>
        <taxon>Bacteria</taxon>
        <taxon>Bacillati</taxon>
        <taxon>Actinomycetota</taxon>
        <taxon>Actinomycetes</taxon>
        <taxon>Propionibacteriales</taxon>
        <taxon>Propionibacteriaceae</taxon>
        <taxon>Ammonicoccus</taxon>
    </lineage>
</organism>
<dbReference type="InterPro" id="IPR000878">
    <property type="entry name" value="4pyrrol_Mease"/>
</dbReference>
<dbReference type="InterPro" id="IPR035996">
    <property type="entry name" value="4pyrrol_Methylase_sf"/>
</dbReference>
<keyword evidence="5" id="KW-0949">S-adenosyl-L-methionine</keyword>